<feature type="transmembrane region" description="Helical" evidence="1">
    <location>
        <begin position="66"/>
        <end position="87"/>
    </location>
</feature>
<sequence>MVHLWALRGLVVVVVSLETVESFVNGCFAIPLGQFFPFEVELLAASFAINFAWKYMWHQIWFEGALLMWFSFFLPVFRWIVMCGNIASSRSRRWIFRFPIFSRRGIVW</sequence>
<accession>A0AAE0ADF7</accession>
<feature type="signal peptide" evidence="2">
    <location>
        <begin position="1"/>
        <end position="22"/>
    </location>
</feature>
<keyword evidence="1" id="KW-0812">Transmembrane</keyword>
<evidence type="ECO:0000313" key="4">
    <source>
        <dbReference type="Proteomes" id="UP001281410"/>
    </source>
</evidence>
<evidence type="ECO:0000256" key="1">
    <source>
        <dbReference type="SAM" id="Phobius"/>
    </source>
</evidence>
<dbReference type="Proteomes" id="UP001281410">
    <property type="component" value="Unassembled WGS sequence"/>
</dbReference>
<name>A0AAE0ADF7_9ROSI</name>
<dbReference type="EMBL" id="JANJYJ010000005">
    <property type="protein sequence ID" value="KAK3211920.1"/>
    <property type="molecule type" value="Genomic_DNA"/>
</dbReference>
<keyword evidence="1" id="KW-1133">Transmembrane helix</keyword>
<dbReference type="AlphaFoldDB" id="A0AAE0ADF7"/>
<reference evidence="3" key="1">
    <citation type="journal article" date="2023" name="Plant J.">
        <title>Genome sequences and population genomics provide insights into the demographic history, inbreeding, and mutation load of two 'living fossil' tree species of Dipteronia.</title>
        <authorList>
            <person name="Feng Y."/>
            <person name="Comes H.P."/>
            <person name="Chen J."/>
            <person name="Zhu S."/>
            <person name="Lu R."/>
            <person name="Zhang X."/>
            <person name="Li P."/>
            <person name="Qiu J."/>
            <person name="Olsen K.M."/>
            <person name="Qiu Y."/>
        </authorList>
    </citation>
    <scope>NUCLEOTIDE SEQUENCE</scope>
    <source>
        <strain evidence="3">NBL</strain>
    </source>
</reference>
<keyword evidence="2" id="KW-0732">Signal</keyword>
<proteinExistence type="predicted"/>
<keyword evidence="4" id="KW-1185">Reference proteome</keyword>
<comment type="caution">
    <text evidence="3">The sequence shown here is derived from an EMBL/GenBank/DDBJ whole genome shotgun (WGS) entry which is preliminary data.</text>
</comment>
<protein>
    <submittedName>
        <fullName evidence="3">Uncharacterized protein</fullName>
    </submittedName>
</protein>
<feature type="chain" id="PRO_5042121657" evidence="2">
    <location>
        <begin position="23"/>
        <end position="108"/>
    </location>
</feature>
<keyword evidence="1" id="KW-0472">Membrane</keyword>
<evidence type="ECO:0000256" key="2">
    <source>
        <dbReference type="SAM" id="SignalP"/>
    </source>
</evidence>
<gene>
    <name evidence="3" type="ORF">Dsin_016626</name>
</gene>
<organism evidence="3 4">
    <name type="scientific">Dipteronia sinensis</name>
    <dbReference type="NCBI Taxonomy" id="43782"/>
    <lineage>
        <taxon>Eukaryota</taxon>
        <taxon>Viridiplantae</taxon>
        <taxon>Streptophyta</taxon>
        <taxon>Embryophyta</taxon>
        <taxon>Tracheophyta</taxon>
        <taxon>Spermatophyta</taxon>
        <taxon>Magnoliopsida</taxon>
        <taxon>eudicotyledons</taxon>
        <taxon>Gunneridae</taxon>
        <taxon>Pentapetalae</taxon>
        <taxon>rosids</taxon>
        <taxon>malvids</taxon>
        <taxon>Sapindales</taxon>
        <taxon>Sapindaceae</taxon>
        <taxon>Hippocastanoideae</taxon>
        <taxon>Acereae</taxon>
        <taxon>Dipteronia</taxon>
    </lineage>
</organism>
<evidence type="ECO:0000313" key="3">
    <source>
        <dbReference type="EMBL" id="KAK3211920.1"/>
    </source>
</evidence>